<evidence type="ECO:0000313" key="3">
    <source>
        <dbReference type="Proteomes" id="UP000193487"/>
    </source>
</evidence>
<dbReference type="Pfam" id="PF01370">
    <property type="entry name" value="Epimerase"/>
    <property type="match status" value="1"/>
</dbReference>
<name>A0A1X1XI56_9MYCO</name>
<dbReference type="RefSeq" id="WP_045376225.1">
    <property type="nucleotide sequence ID" value="NZ_BBKA01000032.1"/>
</dbReference>
<keyword evidence="3" id="KW-1185">Reference proteome</keyword>
<proteinExistence type="predicted"/>
<dbReference type="InterPro" id="IPR036291">
    <property type="entry name" value="NAD(P)-bd_dom_sf"/>
</dbReference>
<reference evidence="2 3" key="1">
    <citation type="submission" date="2016-01" db="EMBL/GenBank/DDBJ databases">
        <title>The new phylogeny of the genus Mycobacterium.</title>
        <authorList>
            <person name="Tarcisio F."/>
            <person name="Conor M."/>
            <person name="Antonella G."/>
            <person name="Elisabetta G."/>
            <person name="Giulia F.S."/>
            <person name="Sara T."/>
            <person name="Anna F."/>
            <person name="Clotilde B."/>
            <person name="Roberto B."/>
            <person name="Veronica D.S."/>
            <person name="Fabio R."/>
            <person name="Monica P."/>
            <person name="Olivier J."/>
            <person name="Enrico T."/>
            <person name="Nicola S."/>
        </authorList>
    </citation>
    <scope>NUCLEOTIDE SEQUENCE [LARGE SCALE GENOMIC DNA]</scope>
    <source>
        <strain evidence="2 3">DSM 45166</strain>
    </source>
</reference>
<protein>
    <submittedName>
        <fullName evidence="2">Epimerase</fullName>
    </submittedName>
</protein>
<dbReference type="Proteomes" id="UP000193487">
    <property type="component" value="Unassembled WGS sequence"/>
</dbReference>
<dbReference type="OrthoDB" id="9795501at2"/>
<organism evidence="2 3">
    <name type="scientific">Mycobacterium kyorinense</name>
    <dbReference type="NCBI Taxonomy" id="487514"/>
    <lineage>
        <taxon>Bacteria</taxon>
        <taxon>Bacillati</taxon>
        <taxon>Actinomycetota</taxon>
        <taxon>Actinomycetes</taxon>
        <taxon>Mycobacteriales</taxon>
        <taxon>Mycobacteriaceae</taxon>
        <taxon>Mycobacterium</taxon>
    </lineage>
</organism>
<dbReference type="Gene3D" id="3.40.50.720">
    <property type="entry name" value="NAD(P)-binding Rossmann-like Domain"/>
    <property type="match status" value="1"/>
</dbReference>
<dbReference type="STRING" id="487514.A5707_05010"/>
<dbReference type="InterPro" id="IPR001509">
    <property type="entry name" value="Epimerase_deHydtase"/>
</dbReference>
<dbReference type="AlphaFoldDB" id="A0A1X1XI56"/>
<sequence>MGLTVAVTGPTGEIGTSAVAALERDPAVDRIIGMARRPFEPSSRGWTKTSYRQGDITDREAVDALVADADVVVHLAFIIMGSREESARVNLAGTRNVFEACAAGSAEGRPHRLVYSSSVAAYGYHADNPVPLTEDVPPRGSPEHYYSEQKAACEAALAEITAGSPLEVFILRPCIVAGPQAHALAEAMPWNRIPYAAAATRVLPLLKPPVPDPGNPLQLVHHDDVAAAIALAATGSAPPGAYNIAGDGVLSVSDVAAALGGRPVRVPAAAATAASGVIARLPFVPSTAEWLHVARTSVVMDTTKAKTQLGWTPRYTSAETLGALAESL</sequence>
<dbReference type="InterPro" id="IPR050177">
    <property type="entry name" value="Lipid_A_modif_metabolic_enz"/>
</dbReference>
<accession>A0A1X1XI56</accession>
<feature type="domain" description="NAD-dependent epimerase/dehydratase" evidence="1">
    <location>
        <begin position="5"/>
        <end position="245"/>
    </location>
</feature>
<dbReference type="PANTHER" id="PTHR43245">
    <property type="entry name" value="BIFUNCTIONAL POLYMYXIN RESISTANCE PROTEIN ARNA"/>
    <property type="match status" value="1"/>
</dbReference>
<evidence type="ECO:0000313" key="2">
    <source>
        <dbReference type="EMBL" id="ORV98567.1"/>
    </source>
</evidence>
<dbReference type="SUPFAM" id="SSF51735">
    <property type="entry name" value="NAD(P)-binding Rossmann-fold domains"/>
    <property type="match status" value="1"/>
</dbReference>
<dbReference type="PANTHER" id="PTHR43245:SF52">
    <property type="entry name" value="NAD-DEPENDENT EPIMERASE_DEHYDRATASE"/>
    <property type="match status" value="1"/>
</dbReference>
<gene>
    <name evidence="2" type="ORF">AWC14_12825</name>
</gene>
<dbReference type="EMBL" id="LQPE01000160">
    <property type="protein sequence ID" value="ORV98567.1"/>
    <property type="molecule type" value="Genomic_DNA"/>
</dbReference>
<comment type="caution">
    <text evidence="2">The sequence shown here is derived from an EMBL/GenBank/DDBJ whole genome shotgun (WGS) entry which is preliminary data.</text>
</comment>
<evidence type="ECO:0000259" key="1">
    <source>
        <dbReference type="Pfam" id="PF01370"/>
    </source>
</evidence>